<proteinExistence type="predicted"/>
<sequence>MPPPPTLTLTPLTTPSECYLDCRTVSSAVCIGNGRVLVVGPDHNMGYSCHVYTVTQGAEGEREMTSVPIECPLPRYMQ</sequence>
<gene>
    <name evidence="1" type="ORF">KIPB_014544</name>
</gene>
<accession>A0A9K3D8X6</accession>
<reference evidence="1 2" key="1">
    <citation type="journal article" date="2018" name="PLoS ONE">
        <title>The draft genome of Kipferlia bialata reveals reductive genome evolution in fornicate parasites.</title>
        <authorList>
            <person name="Tanifuji G."/>
            <person name="Takabayashi S."/>
            <person name="Kume K."/>
            <person name="Takagi M."/>
            <person name="Nakayama T."/>
            <person name="Kamikawa R."/>
            <person name="Inagaki Y."/>
            <person name="Hashimoto T."/>
        </authorList>
    </citation>
    <scope>NUCLEOTIDE SEQUENCE [LARGE SCALE GENOMIC DNA]</scope>
    <source>
        <strain evidence="1">NY0173</strain>
    </source>
</reference>
<protein>
    <submittedName>
        <fullName evidence="1">Uncharacterized protein</fullName>
    </submittedName>
</protein>
<evidence type="ECO:0000313" key="2">
    <source>
        <dbReference type="Proteomes" id="UP000265618"/>
    </source>
</evidence>
<dbReference type="AlphaFoldDB" id="A0A9K3D8X6"/>
<feature type="non-terminal residue" evidence="1">
    <location>
        <position position="78"/>
    </location>
</feature>
<keyword evidence="2" id="KW-1185">Reference proteome</keyword>
<dbReference type="Proteomes" id="UP000265618">
    <property type="component" value="Unassembled WGS sequence"/>
</dbReference>
<organism evidence="1 2">
    <name type="scientific">Kipferlia bialata</name>
    <dbReference type="NCBI Taxonomy" id="797122"/>
    <lineage>
        <taxon>Eukaryota</taxon>
        <taxon>Metamonada</taxon>
        <taxon>Carpediemonas-like organisms</taxon>
        <taxon>Kipferlia</taxon>
    </lineage>
</organism>
<evidence type="ECO:0000313" key="1">
    <source>
        <dbReference type="EMBL" id="GIQ91338.1"/>
    </source>
</evidence>
<name>A0A9K3D8X6_9EUKA</name>
<comment type="caution">
    <text evidence="1">The sequence shown here is derived from an EMBL/GenBank/DDBJ whole genome shotgun (WGS) entry which is preliminary data.</text>
</comment>
<dbReference type="EMBL" id="BDIP01007540">
    <property type="protein sequence ID" value="GIQ91338.1"/>
    <property type="molecule type" value="Genomic_DNA"/>
</dbReference>